<sequence>MSGRSDGRHGTDEALAHIVGELAEMIVQHRAGIDRIEMGRNEIGDVRPVGTDADQHADRRARSNSAVAIFDREQQDGQA</sequence>
<organism evidence="2 3">
    <name type="scientific">Kurthia sibirica</name>
    <dbReference type="NCBI Taxonomy" id="202750"/>
    <lineage>
        <taxon>Bacteria</taxon>
        <taxon>Bacillati</taxon>
        <taxon>Bacillota</taxon>
        <taxon>Bacilli</taxon>
        <taxon>Bacillales</taxon>
        <taxon>Caryophanaceae</taxon>
        <taxon>Kurthia</taxon>
    </lineage>
</organism>
<feature type="region of interest" description="Disordered" evidence="1">
    <location>
        <begin position="46"/>
        <end position="79"/>
    </location>
</feature>
<keyword evidence="3" id="KW-1185">Reference proteome</keyword>
<evidence type="ECO:0000313" key="3">
    <source>
        <dbReference type="Proteomes" id="UP000245938"/>
    </source>
</evidence>
<dbReference type="Proteomes" id="UP000245938">
    <property type="component" value="Unassembled WGS sequence"/>
</dbReference>
<accession>A0A2U3ADG3</accession>
<dbReference type="AlphaFoldDB" id="A0A2U3ADG3"/>
<reference evidence="2 3" key="1">
    <citation type="submission" date="2018-05" db="EMBL/GenBank/DDBJ databases">
        <title>Kurthia sibirica genome sequence.</title>
        <authorList>
            <person name="Maclea K.S."/>
            <person name="Goen A.E."/>
        </authorList>
    </citation>
    <scope>NUCLEOTIDE SEQUENCE [LARGE SCALE GENOMIC DNA]</scope>
    <source>
        <strain evidence="2 3">ATCC 49154</strain>
    </source>
</reference>
<feature type="non-terminal residue" evidence="2">
    <location>
        <position position="79"/>
    </location>
</feature>
<evidence type="ECO:0000256" key="1">
    <source>
        <dbReference type="SAM" id="MobiDB-lite"/>
    </source>
</evidence>
<proteinExistence type="predicted"/>
<comment type="caution">
    <text evidence="2">The sequence shown here is derived from an EMBL/GenBank/DDBJ whole genome shotgun (WGS) entry which is preliminary data.</text>
</comment>
<dbReference type="EMBL" id="QFVR01000062">
    <property type="protein sequence ID" value="PWI22545.1"/>
    <property type="molecule type" value="Genomic_DNA"/>
</dbReference>
<evidence type="ECO:0000313" key="2">
    <source>
        <dbReference type="EMBL" id="PWI22545.1"/>
    </source>
</evidence>
<protein>
    <submittedName>
        <fullName evidence="2">Uncharacterized protein</fullName>
    </submittedName>
</protein>
<feature type="compositionally biased region" description="Basic and acidic residues" evidence="1">
    <location>
        <begin position="70"/>
        <end position="79"/>
    </location>
</feature>
<gene>
    <name evidence="2" type="ORF">DEX24_16845</name>
</gene>
<name>A0A2U3ADG3_9BACL</name>